<feature type="domain" description="DUF2249" evidence="1">
    <location>
        <begin position="15"/>
        <end position="84"/>
    </location>
</feature>
<organism evidence="2 3">
    <name type="scientific">Candidatus Avipropionibacterium avicola</name>
    <dbReference type="NCBI Taxonomy" id="2840701"/>
    <lineage>
        <taxon>Bacteria</taxon>
        <taxon>Bacillati</taxon>
        <taxon>Actinomycetota</taxon>
        <taxon>Actinomycetes</taxon>
        <taxon>Propionibacteriales</taxon>
        <taxon>Propionibacteriaceae</taxon>
        <taxon>Propionibacteriaceae incertae sedis</taxon>
        <taxon>Candidatus Avipropionibacterium</taxon>
    </lineage>
</organism>
<dbReference type="InterPro" id="IPR018720">
    <property type="entry name" value="DUF2249"/>
</dbReference>
<dbReference type="EMBL" id="DVLP01000298">
    <property type="protein sequence ID" value="HIT75909.1"/>
    <property type="molecule type" value="Genomic_DNA"/>
</dbReference>
<name>A0A9D1GYP5_9ACTN</name>
<reference evidence="2" key="1">
    <citation type="submission" date="2020-10" db="EMBL/GenBank/DDBJ databases">
        <authorList>
            <person name="Gilroy R."/>
        </authorList>
    </citation>
    <scope>NUCLEOTIDE SEQUENCE</scope>
    <source>
        <strain evidence="2">ChiGjej1B1-24693</strain>
    </source>
</reference>
<dbReference type="Pfam" id="PF10006">
    <property type="entry name" value="DUF2249"/>
    <property type="match status" value="1"/>
</dbReference>
<dbReference type="Proteomes" id="UP000886842">
    <property type="component" value="Unassembled WGS sequence"/>
</dbReference>
<evidence type="ECO:0000259" key="1">
    <source>
        <dbReference type="Pfam" id="PF10006"/>
    </source>
</evidence>
<evidence type="ECO:0000313" key="2">
    <source>
        <dbReference type="EMBL" id="HIT75909.1"/>
    </source>
</evidence>
<accession>A0A9D1GYP5</accession>
<comment type="caution">
    <text evidence="2">The sequence shown here is derived from an EMBL/GenBank/DDBJ whole genome shotgun (WGS) entry which is preliminary data.</text>
</comment>
<sequence length="85" mass="9271">MTNLPLTEHSAEDPELDVRPIPHKIRHGAVHGVVDALAPGASFVLLAPHNPLPLLSEIAAKHGDAVSVTYLDETPKAWRLRITRE</sequence>
<dbReference type="AlphaFoldDB" id="A0A9D1GYP5"/>
<evidence type="ECO:0000313" key="3">
    <source>
        <dbReference type="Proteomes" id="UP000886842"/>
    </source>
</evidence>
<gene>
    <name evidence="2" type="ORF">IAA98_10005</name>
</gene>
<proteinExistence type="predicted"/>
<reference evidence="2" key="2">
    <citation type="journal article" date="2021" name="PeerJ">
        <title>Extensive microbial diversity within the chicken gut microbiome revealed by metagenomics and culture.</title>
        <authorList>
            <person name="Gilroy R."/>
            <person name="Ravi A."/>
            <person name="Getino M."/>
            <person name="Pursley I."/>
            <person name="Horton D.L."/>
            <person name="Alikhan N.F."/>
            <person name="Baker D."/>
            <person name="Gharbi K."/>
            <person name="Hall N."/>
            <person name="Watson M."/>
            <person name="Adriaenssens E.M."/>
            <person name="Foster-Nyarko E."/>
            <person name="Jarju S."/>
            <person name="Secka A."/>
            <person name="Antonio M."/>
            <person name="Oren A."/>
            <person name="Chaudhuri R.R."/>
            <person name="La Ragione R."/>
            <person name="Hildebrand F."/>
            <person name="Pallen M.J."/>
        </authorList>
    </citation>
    <scope>NUCLEOTIDE SEQUENCE</scope>
    <source>
        <strain evidence="2">ChiGjej1B1-24693</strain>
    </source>
</reference>
<protein>
    <submittedName>
        <fullName evidence="2">DUF2249 domain-containing protein</fullName>
    </submittedName>
</protein>